<accession>A0A1L7AHA9</accession>
<feature type="compositionally biased region" description="Basic and acidic residues" evidence="3">
    <location>
        <begin position="18"/>
        <end position="30"/>
    </location>
</feature>
<evidence type="ECO:0000256" key="1">
    <source>
        <dbReference type="ARBA" id="ARBA00009600"/>
    </source>
</evidence>
<dbReference type="RefSeq" id="WP_075798932.1">
    <property type="nucleotide sequence ID" value="NZ_CP015583.1"/>
</dbReference>
<sequence>MARHARDDDTPDLPEDAPEGRPEGAKDSPARRPARRRSRKGRDRDISLPDSTSMAGQVLIAMPSMQDPRFARSVICLCAHSSDGAMGIVLNKAIENLSFDDLLKQLDVAPVPPQRRIALHAGGPVEGGRGFVLHTADWSSEGSLQVDPELALTASVDILKAIAGGGGPRRGLLALGYAGWGPGQLEEELQQNAWLNVSPDEALIFEEEENDAKWRRALAKLRVDPLLLVSVAGRA</sequence>
<dbReference type="Pfam" id="PF02622">
    <property type="entry name" value="DUF179"/>
    <property type="match status" value="1"/>
</dbReference>
<dbReference type="GO" id="GO:0005829">
    <property type="term" value="C:cytosol"/>
    <property type="evidence" value="ECO:0007669"/>
    <property type="project" value="TreeGrafter"/>
</dbReference>
<name>A0A1L7AHA9_9PROT</name>
<dbReference type="EMBL" id="CP015583">
    <property type="protein sequence ID" value="APT58155.1"/>
    <property type="molecule type" value="Genomic_DNA"/>
</dbReference>
<dbReference type="Gene3D" id="3.40.1740.10">
    <property type="entry name" value="VC0467-like"/>
    <property type="match status" value="1"/>
</dbReference>
<dbReference type="InterPro" id="IPR003774">
    <property type="entry name" value="AlgH-like"/>
</dbReference>
<dbReference type="STRING" id="257708.RGI145_14605"/>
<comment type="similarity">
    <text evidence="1 2">Belongs to the UPF0301 (AlgH) family.</text>
</comment>
<organism evidence="4 5">
    <name type="scientific">Roseomonas gilardii</name>
    <dbReference type="NCBI Taxonomy" id="257708"/>
    <lineage>
        <taxon>Bacteria</taxon>
        <taxon>Pseudomonadati</taxon>
        <taxon>Pseudomonadota</taxon>
        <taxon>Alphaproteobacteria</taxon>
        <taxon>Acetobacterales</taxon>
        <taxon>Roseomonadaceae</taxon>
        <taxon>Roseomonas</taxon>
    </lineage>
</organism>
<dbReference type="AlphaFoldDB" id="A0A1L7AHA9"/>
<dbReference type="PANTHER" id="PTHR30327:SF1">
    <property type="entry name" value="UPF0301 PROTEIN YQGE"/>
    <property type="match status" value="1"/>
</dbReference>
<gene>
    <name evidence="4" type="ORF">RGI145_14605</name>
</gene>
<feature type="compositionally biased region" description="Basic residues" evidence="3">
    <location>
        <begin position="32"/>
        <end position="41"/>
    </location>
</feature>
<evidence type="ECO:0000256" key="3">
    <source>
        <dbReference type="SAM" id="MobiDB-lite"/>
    </source>
</evidence>
<dbReference type="HAMAP" id="MF_00758">
    <property type="entry name" value="UPF0301"/>
    <property type="match status" value="1"/>
</dbReference>
<feature type="region of interest" description="Disordered" evidence="3">
    <location>
        <begin position="1"/>
        <end position="54"/>
    </location>
</feature>
<dbReference type="KEGG" id="rgi:RGI145_14605"/>
<evidence type="ECO:0000313" key="5">
    <source>
        <dbReference type="Proteomes" id="UP000185494"/>
    </source>
</evidence>
<dbReference type="PANTHER" id="PTHR30327">
    <property type="entry name" value="UNCHARACTERIZED PROTEIN YQGE"/>
    <property type="match status" value="1"/>
</dbReference>
<dbReference type="eggNOG" id="COG1678">
    <property type="taxonomic scope" value="Bacteria"/>
</dbReference>
<dbReference type="SUPFAM" id="SSF143456">
    <property type="entry name" value="VC0467-like"/>
    <property type="match status" value="1"/>
</dbReference>
<dbReference type="Proteomes" id="UP000185494">
    <property type="component" value="Chromosome 1"/>
</dbReference>
<reference evidence="4 5" key="1">
    <citation type="submission" date="2016-05" db="EMBL/GenBank/DDBJ databases">
        <title>Complete Genome and Methylome Analysis of Psychrotrophic Bacterial Isolates from Antarctic Lake Untersee.</title>
        <authorList>
            <person name="Fomenkov A."/>
            <person name="Akimov V.N."/>
            <person name="Vasilyeva L.V."/>
            <person name="Andersen D."/>
            <person name="Vincze T."/>
            <person name="Roberts R.J."/>
        </authorList>
    </citation>
    <scope>NUCLEOTIDE SEQUENCE [LARGE SCALE GENOMIC DNA]</scope>
    <source>
        <strain evidence="4 5">U14-5</strain>
    </source>
</reference>
<protein>
    <recommendedName>
        <fullName evidence="2">UPF0301 protein RGI145_14605</fullName>
    </recommendedName>
</protein>
<evidence type="ECO:0000313" key="4">
    <source>
        <dbReference type="EMBL" id="APT58155.1"/>
    </source>
</evidence>
<proteinExistence type="inferred from homology"/>
<evidence type="ECO:0000256" key="2">
    <source>
        <dbReference type="HAMAP-Rule" id="MF_00758"/>
    </source>
</evidence>
<dbReference type="NCBIfam" id="NF001268">
    <property type="entry name" value="PRK00228.1-4"/>
    <property type="match status" value="1"/>
</dbReference>